<organism evidence="2 3">
    <name type="scientific">Panagrolaimus superbus</name>
    <dbReference type="NCBI Taxonomy" id="310955"/>
    <lineage>
        <taxon>Eukaryota</taxon>
        <taxon>Metazoa</taxon>
        <taxon>Ecdysozoa</taxon>
        <taxon>Nematoda</taxon>
        <taxon>Chromadorea</taxon>
        <taxon>Rhabditida</taxon>
        <taxon>Tylenchina</taxon>
        <taxon>Panagrolaimomorpha</taxon>
        <taxon>Panagrolaimoidea</taxon>
        <taxon>Panagrolaimidae</taxon>
        <taxon>Panagrolaimus</taxon>
    </lineage>
</organism>
<keyword evidence="1" id="KW-0732">Signal</keyword>
<evidence type="ECO:0000313" key="2">
    <source>
        <dbReference type="Proteomes" id="UP000887577"/>
    </source>
</evidence>
<sequence>MTAFRLPFIFCAMFVLVILILQPEIVQACKHREAWGHGCPSIESSGCDKWCKGLGNTYGGCSWAVCVCEC</sequence>
<feature type="chain" id="PRO_5037272001" evidence="1">
    <location>
        <begin position="29"/>
        <end position="70"/>
    </location>
</feature>
<dbReference type="Proteomes" id="UP000887577">
    <property type="component" value="Unplaced"/>
</dbReference>
<proteinExistence type="predicted"/>
<reference evidence="3" key="1">
    <citation type="submission" date="2022-11" db="UniProtKB">
        <authorList>
            <consortium name="WormBaseParasite"/>
        </authorList>
    </citation>
    <scope>IDENTIFICATION</scope>
</reference>
<keyword evidence="2" id="KW-1185">Reference proteome</keyword>
<name>A0A914YVS0_9BILA</name>
<protein>
    <submittedName>
        <fullName evidence="3">Defensin</fullName>
    </submittedName>
</protein>
<feature type="signal peptide" evidence="1">
    <location>
        <begin position="1"/>
        <end position="28"/>
    </location>
</feature>
<evidence type="ECO:0000313" key="3">
    <source>
        <dbReference type="WBParaSite" id="PSU_v2.g4682.t1"/>
    </source>
</evidence>
<dbReference type="AlphaFoldDB" id="A0A914YVS0"/>
<accession>A0A914YVS0</accession>
<evidence type="ECO:0000256" key="1">
    <source>
        <dbReference type="SAM" id="SignalP"/>
    </source>
</evidence>
<dbReference type="WBParaSite" id="PSU_v2.g4682.t1">
    <property type="protein sequence ID" value="PSU_v2.g4682.t1"/>
    <property type="gene ID" value="PSU_v2.g4682"/>
</dbReference>